<sequence length="356" mass="38328">MGDAMSEPERILELTRAVHDVANDKIQAIKKVTGTTRILSLNALIEATRAGEAGKGFAVVANEVKNVSQSIDTITQALEGELSSTIRDLMSLGQTLISQLRGSRLADLALNMIEIIDRNLYERSCDVRWWATDSAMVDCLARRDAGTAAFASRRLGVILDSYTVYLDLWVADADGRVVANGRPGRYPNVVGTDVSGQKWFSDSMNTASGNDYAMTDVAANAALGGALVGTYATAIREGGEADGKPLGVLGIFFDWQPQAETVVKGVRLRDEEKARTRCLLVDRNMKVLAASDGVGVLRDVVRLQTGGGNMGAYVDEFGNVVGYALTPGYETYEGMGWYGIIIQQPVGDGVEDIPRH</sequence>
<dbReference type="Gene3D" id="1.10.287.950">
    <property type="entry name" value="Methyl-accepting chemotaxis protein"/>
    <property type="match status" value="1"/>
</dbReference>
<feature type="domain" description="Methyl-accepting transducer" evidence="4">
    <location>
        <begin position="1"/>
        <end position="85"/>
    </location>
</feature>
<organism evidence="5">
    <name type="scientific">Magnetospirillum gryphiswaldense</name>
    <dbReference type="NCBI Taxonomy" id="55518"/>
    <lineage>
        <taxon>Bacteria</taxon>
        <taxon>Pseudomonadati</taxon>
        <taxon>Pseudomonadota</taxon>
        <taxon>Alphaproteobacteria</taxon>
        <taxon>Rhodospirillales</taxon>
        <taxon>Rhodospirillaceae</taxon>
        <taxon>Magnetospirillum</taxon>
    </lineage>
</organism>
<dbReference type="GO" id="GO:0005886">
    <property type="term" value="C:plasma membrane"/>
    <property type="evidence" value="ECO:0007669"/>
    <property type="project" value="TreeGrafter"/>
</dbReference>
<dbReference type="Pfam" id="PF00015">
    <property type="entry name" value="MCPsignal"/>
    <property type="match status" value="1"/>
</dbReference>
<name>A4U015_9PROT</name>
<dbReference type="AlphaFoldDB" id="A4U015"/>
<proteinExistence type="inferred from homology"/>
<evidence type="ECO:0000313" key="5">
    <source>
        <dbReference type="EMBL" id="CAM76222.1"/>
    </source>
</evidence>
<dbReference type="GO" id="GO:0006935">
    <property type="term" value="P:chemotaxis"/>
    <property type="evidence" value="ECO:0007669"/>
    <property type="project" value="UniProtKB-KW"/>
</dbReference>
<evidence type="ECO:0000256" key="1">
    <source>
        <dbReference type="ARBA" id="ARBA00022500"/>
    </source>
</evidence>
<dbReference type="PANTHER" id="PTHR43531:SF11">
    <property type="entry name" value="METHYL-ACCEPTING CHEMOTAXIS PROTEIN 3"/>
    <property type="match status" value="1"/>
</dbReference>
<evidence type="ECO:0000256" key="3">
    <source>
        <dbReference type="PROSITE-ProRule" id="PRU00284"/>
    </source>
</evidence>
<dbReference type="SUPFAM" id="SSF58104">
    <property type="entry name" value="Methyl-accepting chemotaxis protein (MCP) signaling domain"/>
    <property type="match status" value="1"/>
</dbReference>
<gene>
    <name evidence="5" type="ORF">MGR_2167</name>
</gene>
<dbReference type="Gene3D" id="3.30.450.20">
    <property type="entry name" value="PAS domain"/>
    <property type="match status" value="1"/>
</dbReference>
<keyword evidence="1" id="KW-0145">Chemotaxis</keyword>
<dbReference type="InterPro" id="IPR004090">
    <property type="entry name" value="Chemotax_Me-accpt_rcpt"/>
</dbReference>
<evidence type="ECO:0000256" key="2">
    <source>
        <dbReference type="ARBA" id="ARBA00029447"/>
    </source>
</evidence>
<dbReference type="EMBL" id="CU459003">
    <property type="protein sequence ID" value="CAM76222.1"/>
    <property type="molecule type" value="Genomic_DNA"/>
</dbReference>
<dbReference type="InterPro" id="IPR004089">
    <property type="entry name" value="MCPsignal_dom"/>
</dbReference>
<protein>
    <submittedName>
        <fullName evidence="5">Methyl-accepting chemotaxis protein</fullName>
    </submittedName>
</protein>
<dbReference type="InterPro" id="IPR051310">
    <property type="entry name" value="MCP_chemotaxis"/>
</dbReference>
<reference evidence="5" key="1">
    <citation type="journal article" date="2007" name="J. Bacteriol.">
        <title>Comparative genome analysis of four magnetotactic bacteria reveals a complex set of group-specific genes implicated in magnetosome biomineralization and function.</title>
        <authorList>
            <person name="Richter M."/>
            <person name="Kube M."/>
            <person name="Bazylinski D.A."/>
            <person name="Lombardot T."/>
            <person name="Gloeckner F.O."/>
            <person name="Reinhardt R."/>
            <person name="Schueler D."/>
        </authorList>
    </citation>
    <scope>NUCLEOTIDE SEQUENCE</scope>
    <source>
        <strain evidence="5">MSR-1</strain>
    </source>
</reference>
<dbReference type="GO" id="GO:0007165">
    <property type="term" value="P:signal transduction"/>
    <property type="evidence" value="ECO:0007669"/>
    <property type="project" value="UniProtKB-KW"/>
</dbReference>
<dbReference type="PROSITE" id="PS50111">
    <property type="entry name" value="CHEMOTAXIS_TRANSDUC_2"/>
    <property type="match status" value="1"/>
</dbReference>
<comment type="similarity">
    <text evidence="2">Belongs to the methyl-accepting chemotaxis (MCP) protein family.</text>
</comment>
<dbReference type="GO" id="GO:0004888">
    <property type="term" value="F:transmembrane signaling receptor activity"/>
    <property type="evidence" value="ECO:0007669"/>
    <property type="project" value="InterPro"/>
</dbReference>
<keyword evidence="3" id="KW-0807">Transducer</keyword>
<dbReference type="PANTHER" id="PTHR43531">
    <property type="entry name" value="PROTEIN ICFG"/>
    <property type="match status" value="1"/>
</dbReference>
<dbReference type="PRINTS" id="PR00260">
    <property type="entry name" value="CHEMTRNSDUCR"/>
</dbReference>
<evidence type="ECO:0000259" key="4">
    <source>
        <dbReference type="PROSITE" id="PS50111"/>
    </source>
</evidence>
<accession>A4U015</accession>